<protein>
    <recommendedName>
        <fullName evidence="1">Roadblock/LAMTOR2 domain-containing protein</fullName>
    </recommendedName>
</protein>
<evidence type="ECO:0000259" key="1">
    <source>
        <dbReference type="Pfam" id="PF03259"/>
    </source>
</evidence>
<dbReference type="InterPro" id="IPR004942">
    <property type="entry name" value="Roadblock/LAMTOR2_dom"/>
</dbReference>
<feature type="domain" description="Roadblock/LAMTOR2" evidence="1">
    <location>
        <begin position="6"/>
        <end position="90"/>
    </location>
</feature>
<proteinExistence type="predicted"/>
<dbReference type="RefSeq" id="WP_058886181.1">
    <property type="nucleotide sequence ID" value="NZ_JAFMUG010000003.1"/>
</dbReference>
<dbReference type="GeneID" id="86818156"/>
<dbReference type="AlphaFoldDB" id="A0A2I2M6D6"/>
<name>A0A2I2M6D6_9FLAO</name>
<evidence type="ECO:0000313" key="3">
    <source>
        <dbReference type="Proteomes" id="UP000490060"/>
    </source>
</evidence>
<reference evidence="2 3" key="1">
    <citation type="submission" date="2017-11" db="EMBL/GenBank/DDBJ databases">
        <authorList>
            <person name="Duchaud E."/>
        </authorList>
    </citation>
    <scope>NUCLEOTIDE SEQUENCE [LARGE SCALE GENOMIC DNA]</scope>
    <source>
        <strain evidence="2 3">TNO010</strain>
    </source>
</reference>
<evidence type="ECO:0000313" key="2">
    <source>
        <dbReference type="EMBL" id="SOU88102.1"/>
    </source>
</evidence>
<dbReference type="Pfam" id="PF03259">
    <property type="entry name" value="Robl_LC7"/>
    <property type="match status" value="1"/>
</dbReference>
<dbReference type="Proteomes" id="UP000490060">
    <property type="component" value="Unassembled WGS sequence"/>
</dbReference>
<dbReference type="EMBL" id="OENE01000007">
    <property type="protein sequence ID" value="SOU88102.1"/>
    <property type="molecule type" value="Genomic_DNA"/>
</dbReference>
<accession>A0A2I2M6D6</accession>
<gene>
    <name evidence="2" type="ORF">TNO010_150051</name>
</gene>
<sequence length="109" mass="12453">MNLKELYHSTKSKAILLFDKEGKIVEAHSKITYENPEDFSAVTKVVINIIDNFFTDVLETTPLTEIIIKTTDQNFYIKKCDDDHVLCVLSDGVMNRSLISLSLKKDNDK</sequence>
<dbReference type="Gene3D" id="3.30.450.30">
    <property type="entry name" value="Dynein light chain 2a, cytoplasmic"/>
    <property type="match status" value="1"/>
</dbReference>
<organism evidence="2 3">
    <name type="scientific">Tenacibaculum finnmarkense genomovar ulcerans</name>
    <dbReference type="NCBI Taxonomy" id="2781388"/>
    <lineage>
        <taxon>Bacteria</taxon>
        <taxon>Pseudomonadati</taxon>
        <taxon>Bacteroidota</taxon>
        <taxon>Flavobacteriia</taxon>
        <taxon>Flavobacteriales</taxon>
        <taxon>Flavobacteriaceae</taxon>
        <taxon>Tenacibaculum</taxon>
        <taxon>Tenacibaculum finnmarkense</taxon>
    </lineage>
</organism>
<dbReference type="SUPFAM" id="SSF103196">
    <property type="entry name" value="Roadblock/LC7 domain"/>
    <property type="match status" value="1"/>
</dbReference>